<feature type="region of interest" description="Disordered" evidence="2">
    <location>
        <begin position="584"/>
        <end position="617"/>
    </location>
</feature>
<dbReference type="PANTHER" id="PTHR12979:SF5">
    <property type="entry name" value="CCR4-NOT TRANSCRIPTION COMPLEX SUBUNIT 10"/>
    <property type="match status" value="1"/>
</dbReference>
<protein>
    <recommendedName>
        <fullName evidence="5">CCR4-NOT transcription complex subunit 10</fullName>
    </recommendedName>
</protein>
<reference evidence="3" key="1">
    <citation type="submission" date="2022-07" db="EMBL/GenBank/DDBJ databases">
        <authorList>
            <person name="Macas J."/>
            <person name="Novak P."/>
            <person name="Neumann P."/>
        </authorList>
    </citation>
    <scope>NUCLEOTIDE SEQUENCE</scope>
</reference>
<comment type="caution">
    <text evidence="3">The sequence shown here is derived from an EMBL/GenBank/DDBJ whole genome shotgun (WGS) entry which is preliminary data.</text>
</comment>
<comment type="similarity">
    <text evidence="1">Belongs to the CNOT10 family.</text>
</comment>
<accession>A0AAV0CVI8</accession>
<sequence length="830" mass="91546">MDSSLPSASMAVSGNREAAVSSAAALATAEDEVSPPTISGLTREASLLFQTGQYKDCIRVLNQLLQKKEGDPKVLHNIVIAENSQDGCTDPKRLIEELENFKNRKEQLVGVSEDRAEAATGNSGCKHAGGIKGNNSSIDTLNQDTNLRSSQAVFTDELDISVMLYNLAVCWFHLHEYTKAFSILDELFRNIQPVDEDTAKRICLLLLDVALVSNNAKRAMDVIGYLEKVFCSSSLINQATRGNSTPQHGSNLQSKPVSGSSNSTIPNAKHHPDPLVAPNNSESSLTRSLSEEVLEDDTLHLISSIEMGGQNPPPRQPSKDLPKSQTEESISTTMDMNDKLMLFNVRFNLLTRNLKTAMTCAKNGMVKENSLALYLKSQVEYALGKYPRAIRQLDDSRKRREEAGITCMYYNNLGCIHYRLGKHHTSGALFNMALKSCSSLWKEKPKKLSSISQDKTAFISYNIGMHFLTCGKPVLAARYFYKSRSVFYKKPLLWLRLAECCLVALEQGLLKSSSTSCSVKSGIEVHVVGKGKWRHLVIGNDNSIGGEELEVGGGQPNLSMTFARECLSMALYFLRCSELPKNEENEPRETKKISSVVNSEPKEKKGSGGGQNASQVQSSSMSEYENICREENQMIEQALLADLSYVELELENSLKALSTAKNLLKQSVSSKIYTFLGNVYAAEALCLLSRPKEAAEHLYVYLSGDNGVQHPFDQDDVEAWRVEKSVDSKDPSTSGSVTEFKSSVFLNPEEARGVLFANLATMSAMQRDLERAREYVMAALAIMPHNSKVNLIAIYVDLLGGKTEEALNKLRQCRSVRFVQEGLPGNSSSL</sequence>
<feature type="compositionally biased region" description="Polar residues" evidence="2">
    <location>
        <begin position="240"/>
        <end position="266"/>
    </location>
</feature>
<name>A0AAV0CVI8_9ASTE</name>
<dbReference type="GO" id="GO:0030014">
    <property type="term" value="C:CCR4-NOT complex"/>
    <property type="evidence" value="ECO:0007669"/>
    <property type="project" value="InterPro"/>
</dbReference>
<evidence type="ECO:0000313" key="4">
    <source>
        <dbReference type="Proteomes" id="UP001152523"/>
    </source>
</evidence>
<dbReference type="InterPro" id="IPR011990">
    <property type="entry name" value="TPR-like_helical_dom_sf"/>
</dbReference>
<gene>
    <name evidence="3" type="ORF">CEPIT_LOCUS8744</name>
</gene>
<evidence type="ECO:0000256" key="2">
    <source>
        <dbReference type="SAM" id="MobiDB-lite"/>
    </source>
</evidence>
<evidence type="ECO:0000313" key="3">
    <source>
        <dbReference type="EMBL" id="CAH9083953.1"/>
    </source>
</evidence>
<keyword evidence="4" id="KW-1185">Reference proteome</keyword>
<dbReference type="AlphaFoldDB" id="A0AAV0CVI8"/>
<dbReference type="Gene3D" id="1.25.40.10">
    <property type="entry name" value="Tetratricopeptide repeat domain"/>
    <property type="match status" value="2"/>
</dbReference>
<proteinExistence type="inferred from homology"/>
<evidence type="ECO:0000256" key="1">
    <source>
        <dbReference type="ARBA" id="ARBA00010080"/>
    </source>
</evidence>
<dbReference type="EMBL" id="CAMAPF010000045">
    <property type="protein sequence ID" value="CAH9083953.1"/>
    <property type="molecule type" value="Genomic_DNA"/>
</dbReference>
<dbReference type="PANTHER" id="PTHR12979">
    <property type="entry name" value="CCR4-NOT TRANSCRIPTION COMPLEX SUBUNIT 10"/>
    <property type="match status" value="1"/>
</dbReference>
<dbReference type="InterPro" id="IPR039740">
    <property type="entry name" value="CNOT10"/>
</dbReference>
<feature type="region of interest" description="Disordered" evidence="2">
    <location>
        <begin position="305"/>
        <end position="330"/>
    </location>
</feature>
<evidence type="ECO:0008006" key="5">
    <source>
        <dbReference type="Google" id="ProtNLM"/>
    </source>
</evidence>
<dbReference type="InterPro" id="IPR019734">
    <property type="entry name" value="TPR_rpt"/>
</dbReference>
<dbReference type="GO" id="GO:0006402">
    <property type="term" value="P:mRNA catabolic process"/>
    <property type="evidence" value="ECO:0007669"/>
    <property type="project" value="TreeGrafter"/>
</dbReference>
<feature type="region of interest" description="Disordered" evidence="2">
    <location>
        <begin position="240"/>
        <end position="290"/>
    </location>
</feature>
<organism evidence="3 4">
    <name type="scientific">Cuscuta epithymum</name>
    <dbReference type="NCBI Taxonomy" id="186058"/>
    <lineage>
        <taxon>Eukaryota</taxon>
        <taxon>Viridiplantae</taxon>
        <taxon>Streptophyta</taxon>
        <taxon>Embryophyta</taxon>
        <taxon>Tracheophyta</taxon>
        <taxon>Spermatophyta</taxon>
        <taxon>Magnoliopsida</taxon>
        <taxon>eudicotyledons</taxon>
        <taxon>Gunneridae</taxon>
        <taxon>Pentapetalae</taxon>
        <taxon>asterids</taxon>
        <taxon>lamiids</taxon>
        <taxon>Solanales</taxon>
        <taxon>Convolvulaceae</taxon>
        <taxon>Cuscuteae</taxon>
        <taxon>Cuscuta</taxon>
        <taxon>Cuscuta subgen. Cuscuta</taxon>
    </lineage>
</organism>
<dbReference type="SUPFAM" id="SSF48452">
    <property type="entry name" value="TPR-like"/>
    <property type="match status" value="2"/>
</dbReference>
<feature type="compositionally biased region" description="Basic and acidic residues" evidence="2">
    <location>
        <begin position="317"/>
        <end position="326"/>
    </location>
</feature>
<dbReference type="SMART" id="SM00028">
    <property type="entry name" value="TPR"/>
    <property type="match status" value="5"/>
</dbReference>
<dbReference type="GO" id="GO:0017148">
    <property type="term" value="P:negative regulation of translation"/>
    <property type="evidence" value="ECO:0007669"/>
    <property type="project" value="TreeGrafter"/>
</dbReference>
<dbReference type="Proteomes" id="UP001152523">
    <property type="component" value="Unassembled WGS sequence"/>
</dbReference>